<dbReference type="AlphaFoldDB" id="A0AAU7CL93"/>
<dbReference type="SUPFAM" id="SSF53756">
    <property type="entry name" value="UDP-Glycosyltransferase/glycogen phosphorylase"/>
    <property type="match status" value="1"/>
</dbReference>
<dbReference type="GO" id="GO:0016758">
    <property type="term" value="F:hexosyltransferase activity"/>
    <property type="evidence" value="ECO:0007669"/>
    <property type="project" value="TreeGrafter"/>
</dbReference>
<sequence length="411" mass="45908">MDSSRPRILVFVEYFRPGFKSGGPVRSVANIVDLLSDRFEFWVVTRDRDFTDAVPYAGVDVGQWNQVGKAVVFYLPEARRLDSALLGRLIGEANPSAIYLNSYFAPMGRRFLMARRFKRLSELPVVIAPRGELGARVLQLKRLKKWLYIALMSRLGIYKGLLWQATAPHEQGEIQAIMGQGVEVRLAPNLPRATVESLQAVRPPKRAGTVRLVFLSRIAPKKNLSFALKSLRAIRGDVTFEIYGPIDSAAEWQLCEKLIATLPANIRVTYQGIIDNEQVVEMLGASHFLVLPTLNENFGHVIFESFVAGSPVVLSDQTPWRDLPAKNVGWDLPVDDLAAWQRTLQECVDMDDARYQEMSSACVTFARQWPASSNVLEMTLALFREAVRGGKPSQNPNDALAHDASGLVNLK</sequence>
<dbReference type="Gene3D" id="3.40.50.2000">
    <property type="entry name" value="Glycogen Phosphorylase B"/>
    <property type="match status" value="1"/>
</dbReference>
<organism evidence="3">
    <name type="scientific">Singulisphaera sp. Ch08</name>
    <dbReference type="NCBI Taxonomy" id="3120278"/>
    <lineage>
        <taxon>Bacteria</taxon>
        <taxon>Pseudomonadati</taxon>
        <taxon>Planctomycetota</taxon>
        <taxon>Planctomycetia</taxon>
        <taxon>Isosphaerales</taxon>
        <taxon>Isosphaeraceae</taxon>
        <taxon>Singulisphaera</taxon>
    </lineage>
</organism>
<accession>A0AAU7CL93</accession>
<gene>
    <name evidence="3" type="ORF">V5E97_08995</name>
</gene>
<feature type="domain" description="Glycosyl transferase family 1" evidence="2">
    <location>
        <begin position="208"/>
        <end position="351"/>
    </location>
</feature>
<dbReference type="InterPro" id="IPR050194">
    <property type="entry name" value="Glycosyltransferase_grp1"/>
</dbReference>
<feature type="region of interest" description="Disordered" evidence="1">
    <location>
        <begin position="391"/>
        <end position="411"/>
    </location>
</feature>
<evidence type="ECO:0000256" key="1">
    <source>
        <dbReference type="SAM" id="MobiDB-lite"/>
    </source>
</evidence>
<proteinExistence type="predicted"/>
<dbReference type="EMBL" id="CP155447">
    <property type="protein sequence ID" value="XBH06154.1"/>
    <property type="molecule type" value="Genomic_DNA"/>
</dbReference>
<keyword evidence="3" id="KW-0328">Glycosyltransferase</keyword>
<evidence type="ECO:0000313" key="3">
    <source>
        <dbReference type="EMBL" id="XBH06154.1"/>
    </source>
</evidence>
<dbReference type="Pfam" id="PF00534">
    <property type="entry name" value="Glycos_transf_1"/>
    <property type="match status" value="1"/>
</dbReference>
<keyword evidence="3" id="KW-0808">Transferase</keyword>
<dbReference type="PANTHER" id="PTHR45947">
    <property type="entry name" value="SULFOQUINOVOSYL TRANSFERASE SQD2"/>
    <property type="match status" value="1"/>
</dbReference>
<reference evidence="3" key="1">
    <citation type="submission" date="2024-05" db="EMBL/GenBank/DDBJ databases">
        <title>Planctomycetes of the genus Singulisphaera possess chitinolytic capabilities.</title>
        <authorList>
            <person name="Ivanova A."/>
        </authorList>
    </citation>
    <scope>NUCLEOTIDE SEQUENCE</scope>
    <source>
        <strain evidence="3">Ch08T</strain>
    </source>
</reference>
<dbReference type="PANTHER" id="PTHR45947:SF3">
    <property type="entry name" value="SULFOQUINOVOSYL TRANSFERASE SQD2"/>
    <property type="match status" value="1"/>
</dbReference>
<dbReference type="EC" id="2.4.-.-" evidence="3"/>
<evidence type="ECO:0000259" key="2">
    <source>
        <dbReference type="Pfam" id="PF00534"/>
    </source>
</evidence>
<protein>
    <submittedName>
        <fullName evidence="3">Glycosyltransferase</fullName>
        <ecNumber evidence="3">2.4.-.-</ecNumber>
    </submittedName>
</protein>
<name>A0AAU7CL93_9BACT</name>
<dbReference type="InterPro" id="IPR001296">
    <property type="entry name" value="Glyco_trans_1"/>
</dbReference>
<dbReference type="RefSeq" id="WP_406699006.1">
    <property type="nucleotide sequence ID" value="NZ_CP155447.1"/>
</dbReference>